<dbReference type="SUPFAM" id="SSF55874">
    <property type="entry name" value="ATPase domain of HSP90 chaperone/DNA topoisomerase II/histidine kinase"/>
    <property type="match status" value="1"/>
</dbReference>
<dbReference type="Pfam" id="PF13581">
    <property type="entry name" value="HATPase_c_2"/>
    <property type="match status" value="1"/>
</dbReference>
<evidence type="ECO:0000259" key="3">
    <source>
        <dbReference type="Pfam" id="PF13581"/>
    </source>
</evidence>
<proteinExistence type="predicted"/>
<keyword evidence="1" id="KW-0418">Kinase</keyword>
<dbReference type="RefSeq" id="WP_266446000.1">
    <property type="nucleotide sequence ID" value="NZ_BAAAZX010000011.1"/>
</dbReference>
<sequence length="152" mass="16313">MEHIDAATTALFDHHASGDPPRATVTSPATARAYARSVVRERWESPSRRARDEDIVDLLLVVSELVTNAVRHGEGLAGFQVTPTQEGLRVAVRDHSDLVPDVSQGAGAFPVGHHGNGYGWPLIIRLAREITVDRHPGGGKTIGVLVPLRPAP</sequence>
<evidence type="ECO:0000256" key="1">
    <source>
        <dbReference type="ARBA" id="ARBA00022527"/>
    </source>
</evidence>
<dbReference type="PANTHER" id="PTHR35526">
    <property type="entry name" value="ANTI-SIGMA-F FACTOR RSBW-RELATED"/>
    <property type="match status" value="1"/>
</dbReference>
<dbReference type="PANTHER" id="PTHR35526:SF3">
    <property type="entry name" value="ANTI-SIGMA-F FACTOR RSBW"/>
    <property type="match status" value="1"/>
</dbReference>
<reference evidence="5" key="1">
    <citation type="journal article" date="2019" name="Int. J. Syst. Evol. Microbiol.">
        <title>The Global Catalogue of Microorganisms (GCM) 10K type strain sequencing project: providing services to taxonomists for standard genome sequencing and annotation.</title>
        <authorList>
            <consortium name="The Broad Institute Genomics Platform"/>
            <consortium name="The Broad Institute Genome Sequencing Center for Infectious Disease"/>
            <person name="Wu L."/>
            <person name="Ma J."/>
        </authorList>
    </citation>
    <scope>NUCLEOTIDE SEQUENCE [LARGE SCALE GENOMIC DNA]</scope>
    <source>
        <strain evidence="5">JCM 16924</strain>
    </source>
</reference>
<dbReference type="InterPro" id="IPR003594">
    <property type="entry name" value="HATPase_dom"/>
</dbReference>
<organism evidence="4 5">
    <name type="scientific">Streptomyces plumbiresistens</name>
    <dbReference type="NCBI Taxonomy" id="511811"/>
    <lineage>
        <taxon>Bacteria</taxon>
        <taxon>Bacillati</taxon>
        <taxon>Actinomycetota</taxon>
        <taxon>Actinomycetes</taxon>
        <taxon>Kitasatosporales</taxon>
        <taxon>Streptomycetaceae</taxon>
        <taxon>Streptomyces</taxon>
    </lineage>
</organism>
<feature type="region of interest" description="Disordered" evidence="2">
    <location>
        <begin position="1"/>
        <end position="29"/>
    </location>
</feature>
<comment type="caution">
    <text evidence="4">The sequence shown here is derived from an EMBL/GenBank/DDBJ whole genome shotgun (WGS) entry which is preliminary data.</text>
</comment>
<evidence type="ECO:0000313" key="5">
    <source>
        <dbReference type="Proteomes" id="UP001500456"/>
    </source>
</evidence>
<keyword evidence="5" id="KW-1185">Reference proteome</keyword>
<dbReference type="Gene3D" id="3.30.565.10">
    <property type="entry name" value="Histidine kinase-like ATPase, C-terminal domain"/>
    <property type="match status" value="1"/>
</dbReference>
<dbReference type="Proteomes" id="UP001500456">
    <property type="component" value="Unassembled WGS sequence"/>
</dbReference>
<keyword evidence="1" id="KW-0808">Transferase</keyword>
<evidence type="ECO:0000256" key="2">
    <source>
        <dbReference type="SAM" id="MobiDB-lite"/>
    </source>
</evidence>
<dbReference type="InterPro" id="IPR036890">
    <property type="entry name" value="HATPase_C_sf"/>
</dbReference>
<evidence type="ECO:0000313" key="4">
    <source>
        <dbReference type="EMBL" id="GAA3998724.1"/>
    </source>
</evidence>
<keyword evidence="1" id="KW-0723">Serine/threonine-protein kinase</keyword>
<dbReference type="CDD" id="cd16936">
    <property type="entry name" value="HATPase_RsbW-like"/>
    <property type="match status" value="1"/>
</dbReference>
<protein>
    <recommendedName>
        <fullName evidence="3">Histidine kinase/HSP90-like ATPase domain-containing protein</fullName>
    </recommendedName>
</protein>
<dbReference type="EMBL" id="BAAAZX010000011">
    <property type="protein sequence ID" value="GAA3998724.1"/>
    <property type="molecule type" value="Genomic_DNA"/>
</dbReference>
<name>A0ABP7RK97_9ACTN</name>
<accession>A0ABP7RK97</accession>
<feature type="domain" description="Histidine kinase/HSP90-like ATPase" evidence="3">
    <location>
        <begin position="27"/>
        <end position="140"/>
    </location>
</feature>
<gene>
    <name evidence="4" type="ORF">GCM10022232_40170</name>
</gene>
<dbReference type="InterPro" id="IPR050267">
    <property type="entry name" value="Anti-sigma-factor_SerPK"/>
</dbReference>